<organism evidence="1 2">
    <name type="scientific">Amycolatopsis heterodermiae</name>
    <dbReference type="NCBI Taxonomy" id="3110235"/>
    <lineage>
        <taxon>Bacteria</taxon>
        <taxon>Bacillati</taxon>
        <taxon>Actinomycetota</taxon>
        <taxon>Actinomycetes</taxon>
        <taxon>Pseudonocardiales</taxon>
        <taxon>Pseudonocardiaceae</taxon>
        <taxon>Amycolatopsis</taxon>
    </lineage>
</organism>
<proteinExistence type="predicted"/>
<comment type="caution">
    <text evidence="1">The sequence shown here is derived from an EMBL/GenBank/DDBJ whole genome shotgun (WGS) entry which is preliminary data.</text>
</comment>
<evidence type="ECO:0000313" key="2">
    <source>
        <dbReference type="Proteomes" id="UP001304298"/>
    </source>
</evidence>
<dbReference type="EMBL" id="JAYFSI010000007">
    <property type="protein sequence ID" value="MEA5363884.1"/>
    <property type="molecule type" value="Genomic_DNA"/>
</dbReference>
<gene>
    <name evidence="1" type="ORF">VA596_30420</name>
</gene>
<name>A0ABU5RDQ8_9PSEU</name>
<dbReference type="InterPro" id="IPR012347">
    <property type="entry name" value="Ferritin-like"/>
</dbReference>
<dbReference type="Pfam" id="PF13668">
    <property type="entry name" value="Ferritin_2"/>
    <property type="match status" value="1"/>
</dbReference>
<keyword evidence="2" id="KW-1185">Reference proteome</keyword>
<evidence type="ECO:0000313" key="1">
    <source>
        <dbReference type="EMBL" id="MEA5363884.1"/>
    </source>
</evidence>
<dbReference type="InterPro" id="IPR052965">
    <property type="entry name" value="Pigment-catalase-like"/>
</dbReference>
<dbReference type="RefSeq" id="WP_323331616.1">
    <property type="nucleotide sequence ID" value="NZ_JAYFSI010000007.1"/>
</dbReference>
<dbReference type="InterPro" id="IPR006311">
    <property type="entry name" value="TAT_signal"/>
</dbReference>
<dbReference type="PANTHER" id="PTHR31694">
    <property type="entry name" value="DESICCATION-LIKE PROTEIN"/>
    <property type="match status" value="1"/>
</dbReference>
<reference evidence="1 2" key="1">
    <citation type="submission" date="2023-12" db="EMBL/GenBank/DDBJ databases">
        <title>Amycolatopsis sp. V23-08.</title>
        <authorList>
            <person name="Somphong A."/>
        </authorList>
    </citation>
    <scope>NUCLEOTIDE SEQUENCE [LARGE SCALE GENOMIC DNA]</scope>
    <source>
        <strain evidence="1 2">V23-08</strain>
    </source>
</reference>
<protein>
    <submittedName>
        <fullName evidence="1">Ferritin-like domain-containing protein</fullName>
    </submittedName>
</protein>
<sequence length="218" mass="22594">MRSSRNDRVFGGKPVLGIAKESDRRAFLRMAGLVGVGATLVAGGLGSAVTAAIAAPAAGDAGDLEILNYALTLEYLESDFYAMGLTKNLVSGRELELITEIADHESAHVTAVTALIKQLGGTPVAKPAIKYPAETFADKAGFLKSASTFEEVGVTAYHGQVGLIKSADVLKAGASIAGVESRHAAVLASLMGGEPFPAPIEKQRTKDEVLAIVKPFLS</sequence>
<dbReference type="SUPFAM" id="SSF47240">
    <property type="entry name" value="Ferritin-like"/>
    <property type="match status" value="1"/>
</dbReference>
<dbReference type="Proteomes" id="UP001304298">
    <property type="component" value="Unassembled WGS sequence"/>
</dbReference>
<dbReference type="PANTHER" id="PTHR31694:SF26">
    <property type="entry name" value="OS05G0151100 PROTEIN"/>
    <property type="match status" value="1"/>
</dbReference>
<dbReference type="InterPro" id="IPR009078">
    <property type="entry name" value="Ferritin-like_SF"/>
</dbReference>
<dbReference type="PROSITE" id="PS51318">
    <property type="entry name" value="TAT"/>
    <property type="match status" value="1"/>
</dbReference>
<accession>A0ABU5RDQ8</accession>
<dbReference type="CDD" id="cd00657">
    <property type="entry name" value="Ferritin_like"/>
    <property type="match status" value="1"/>
</dbReference>
<dbReference type="Gene3D" id="1.20.1260.10">
    <property type="match status" value="1"/>
</dbReference>